<keyword evidence="2" id="KW-1185">Reference proteome</keyword>
<dbReference type="EMBL" id="NIPO01000001">
    <property type="protein sequence ID" value="PJR03614.1"/>
    <property type="molecule type" value="Genomic_DNA"/>
</dbReference>
<evidence type="ECO:0000313" key="2">
    <source>
        <dbReference type="Proteomes" id="UP000231960"/>
    </source>
</evidence>
<protein>
    <submittedName>
        <fullName evidence="1">Uncharacterized protein</fullName>
    </submittedName>
</protein>
<accession>A0A2M9R433</accession>
<dbReference type="Proteomes" id="UP000231960">
    <property type="component" value="Unassembled WGS sequence"/>
</dbReference>
<dbReference type="RefSeq" id="WP_100677182.1">
    <property type="nucleotide sequence ID" value="NZ_JAJUJS010000067.1"/>
</dbReference>
<reference evidence="1 2" key="1">
    <citation type="submission" date="2017-06" db="EMBL/GenBank/DDBJ databases">
        <title>Description of Avrilella dinanensis gen. nov. sp. nov.</title>
        <authorList>
            <person name="Leyer C."/>
            <person name="Sassi M."/>
            <person name="Minet J."/>
            <person name="Kayal S."/>
            <person name="Cattoir V."/>
        </authorList>
    </citation>
    <scope>NUCLEOTIDE SEQUENCE [LARGE SCALE GENOMIC DNA]</scope>
    <source>
        <strain evidence="1 2">UR159</strain>
    </source>
</reference>
<dbReference type="InterPro" id="IPR046219">
    <property type="entry name" value="DUF6252"/>
</dbReference>
<dbReference type="PROSITE" id="PS51257">
    <property type="entry name" value="PROKAR_LIPOPROTEIN"/>
    <property type="match status" value="1"/>
</dbReference>
<evidence type="ECO:0000313" key="1">
    <source>
        <dbReference type="EMBL" id="PJR03614.1"/>
    </source>
</evidence>
<comment type="caution">
    <text evidence="1">The sequence shown here is derived from an EMBL/GenBank/DDBJ whole genome shotgun (WGS) entry which is preliminary data.</text>
</comment>
<dbReference type="OrthoDB" id="1448607at2"/>
<gene>
    <name evidence="1" type="ORF">CDL10_03085</name>
</gene>
<dbReference type="Pfam" id="PF19765">
    <property type="entry name" value="DUF6252"/>
    <property type="match status" value="1"/>
</dbReference>
<organism evidence="1 2">
    <name type="scientific">Avrilella dinanensis</name>
    <dbReference type="NCBI Taxonomy" id="2008672"/>
    <lineage>
        <taxon>Bacteria</taxon>
        <taxon>Pseudomonadati</taxon>
        <taxon>Bacteroidota</taxon>
        <taxon>Flavobacteriia</taxon>
        <taxon>Flavobacteriales</taxon>
        <taxon>Flavobacteriaceae</taxon>
        <taxon>Avrilella</taxon>
    </lineage>
</organism>
<sequence>MMKKAIILLGLAVAFVSCEDEVVFNETSLQAKINYQHFRFDHHEAFVENGNLLIKGGTERDTLEISIPNYSFGTRYELSNNNFSAKFTSVSEESDTLVFLTNSGLDGYVFLKPAEEQTPGSISGNFAFDMELQNIGDISLDMAIRFHDGVMLNVPINTTPPEIIEEDEEIPGN</sequence>
<name>A0A2M9R433_9FLAO</name>
<proteinExistence type="predicted"/>
<dbReference type="AlphaFoldDB" id="A0A2M9R433"/>